<dbReference type="Proteomes" id="UP000266723">
    <property type="component" value="Unassembled WGS sequence"/>
</dbReference>
<comment type="caution">
    <text evidence="2">The sequence shown here is derived from an EMBL/GenBank/DDBJ whole genome shotgun (WGS) entry which is preliminary data.</text>
</comment>
<accession>A0ABQ7BYA9</accession>
<evidence type="ECO:0000313" key="2">
    <source>
        <dbReference type="EMBL" id="KAF3544263.1"/>
    </source>
</evidence>
<reference evidence="2 3" key="1">
    <citation type="journal article" date="2020" name="BMC Genomics">
        <title>Intraspecific diversification of the crop wild relative Brassica cretica Lam. using demographic model selection.</title>
        <authorList>
            <person name="Kioukis A."/>
            <person name="Michalopoulou V.A."/>
            <person name="Briers L."/>
            <person name="Pirintsos S."/>
            <person name="Studholme D.J."/>
            <person name="Pavlidis P."/>
            <person name="Sarris P.F."/>
        </authorList>
    </citation>
    <scope>NUCLEOTIDE SEQUENCE [LARGE SCALE GENOMIC DNA]</scope>
    <source>
        <strain evidence="3">cv. PFS-1207/04</strain>
    </source>
</reference>
<dbReference type="Pfam" id="PF05634">
    <property type="entry name" value="APO_RNA-bind"/>
    <property type="match status" value="2"/>
</dbReference>
<evidence type="ECO:0000313" key="3">
    <source>
        <dbReference type="Proteomes" id="UP000266723"/>
    </source>
</evidence>
<keyword evidence="3" id="KW-1185">Reference proteome</keyword>
<feature type="domain" description="APO" evidence="1">
    <location>
        <begin position="13"/>
        <end position="71"/>
    </location>
</feature>
<sequence>MQRRKLVVQISQFPMKELIRRAKEERKSQPCRVLEDPPDNGLLVPELVHVAHRVHRCRASLLSGLSTIIHHHIQRFIAAGYFTLLYQCTLVFNEGSFVLRFCFEVHIGKEGHEILWGLVHLYDRAVKPRVVHYVERFTVPKISALLELCIQAGVVLQEDDCRSAEKKSLKESQRWFEMVSGVRELMERYKAWTCGYCPEIQEASIDDVVGPNSVWHVRDPDASALDNSLQRFYGKAPAVVELCVRGGAPVPEQYKSMMRLDVVYRQRDEVDLVA</sequence>
<protein>
    <recommendedName>
        <fullName evidence="1">APO domain-containing protein</fullName>
    </recommendedName>
</protein>
<dbReference type="EMBL" id="QGKV02000832">
    <property type="protein sequence ID" value="KAF3544263.1"/>
    <property type="molecule type" value="Genomic_DNA"/>
</dbReference>
<dbReference type="InterPro" id="IPR023342">
    <property type="entry name" value="APO_dom"/>
</dbReference>
<evidence type="ECO:0000259" key="1">
    <source>
        <dbReference type="Pfam" id="PF05634"/>
    </source>
</evidence>
<name>A0ABQ7BYA9_BRACR</name>
<proteinExistence type="predicted"/>
<organism evidence="2 3">
    <name type="scientific">Brassica cretica</name>
    <name type="common">Mustard</name>
    <dbReference type="NCBI Taxonomy" id="69181"/>
    <lineage>
        <taxon>Eukaryota</taxon>
        <taxon>Viridiplantae</taxon>
        <taxon>Streptophyta</taxon>
        <taxon>Embryophyta</taxon>
        <taxon>Tracheophyta</taxon>
        <taxon>Spermatophyta</taxon>
        <taxon>Magnoliopsida</taxon>
        <taxon>eudicotyledons</taxon>
        <taxon>Gunneridae</taxon>
        <taxon>Pentapetalae</taxon>
        <taxon>rosids</taxon>
        <taxon>malvids</taxon>
        <taxon>Brassicales</taxon>
        <taxon>Brassicaceae</taxon>
        <taxon>Brassiceae</taxon>
        <taxon>Brassica</taxon>
    </lineage>
</organism>
<gene>
    <name evidence="2" type="ORF">DY000_02006166</name>
</gene>
<feature type="domain" description="APO" evidence="1">
    <location>
        <begin position="119"/>
        <end position="162"/>
    </location>
</feature>